<protein>
    <submittedName>
        <fullName evidence="1">Uncharacterized protein</fullName>
    </submittedName>
</protein>
<dbReference type="EMBL" id="MT143380">
    <property type="protein sequence ID" value="QJA96209.1"/>
    <property type="molecule type" value="Genomic_DNA"/>
</dbReference>
<sequence>MKLEEAKNLKHGQTIFYKRTHNADGTIRKPITLEKWRVNGKVQTWKRSPERIRVPLKNGLYNYNVLDEDNVGFFEIN</sequence>
<proteinExistence type="predicted"/>
<evidence type="ECO:0000313" key="1">
    <source>
        <dbReference type="EMBL" id="QJA96209.1"/>
    </source>
</evidence>
<organism evidence="1">
    <name type="scientific">viral metagenome</name>
    <dbReference type="NCBI Taxonomy" id="1070528"/>
    <lineage>
        <taxon>unclassified sequences</taxon>
        <taxon>metagenomes</taxon>
        <taxon>organismal metagenomes</taxon>
    </lineage>
</organism>
<gene>
    <name evidence="1" type="ORF">MM415B04891_0001</name>
</gene>
<accession>A0A6M3LPT9</accession>
<reference evidence="1" key="1">
    <citation type="submission" date="2020-03" db="EMBL/GenBank/DDBJ databases">
        <title>The deep terrestrial virosphere.</title>
        <authorList>
            <person name="Holmfeldt K."/>
            <person name="Nilsson E."/>
            <person name="Simone D."/>
            <person name="Lopez-Fernandez M."/>
            <person name="Wu X."/>
            <person name="de Brujin I."/>
            <person name="Lundin D."/>
            <person name="Andersson A."/>
            <person name="Bertilsson S."/>
            <person name="Dopson M."/>
        </authorList>
    </citation>
    <scope>NUCLEOTIDE SEQUENCE</scope>
    <source>
        <strain evidence="1">MM415B04891</strain>
    </source>
</reference>
<name>A0A6M3LPT9_9ZZZZ</name>
<dbReference type="AlphaFoldDB" id="A0A6M3LPT9"/>